<dbReference type="RefSeq" id="WP_358640530.1">
    <property type="nucleotide sequence ID" value="NZ_JBFACG010000041.1"/>
</dbReference>
<evidence type="ECO:0000313" key="5">
    <source>
        <dbReference type="Proteomes" id="UP001620295"/>
    </source>
</evidence>
<gene>
    <name evidence="4" type="ORF">ACI2L5_12735</name>
</gene>
<protein>
    <submittedName>
        <fullName evidence="4">GvpL/GvpF family gas vesicle protein</fullName>
    </submittedName>
</protein>
<evidence type="ECO:0000256" key="2">
    <source>
        <dbReference type="ARBA" id="ARBA00035108"/>
    </source>
</evidence>
<comment type="subcellular location">
    <subcellularLocation>
        <location evidence="2">Gas vesicle</location>
    </subcellularLocation>
</comment>
<reference evidence="4 5" key="1">
    <citation type="submission" date="2024-11" db="EMBL/GenBank/DDBJ databases">
        <title>The Natural Products Discovery Center: Release of the First 8490 Sequenced Strains for Exploring Actinobacteria Biosynthetic Diversity.</title>
        <authorList>
            <person name="Kalkreuter E."/>
            <person name="Kautsar S.A."/>
            <person name="Yang D."/>
            <person name="Bader C.D."/>
            <person name="Teijaro C.N."/>
            <person name="Fluegel L."/>
            <person name="Davis C.M."/>
            <person name="Simpson J.R."/>
            <person name="Lauterbach L."/>
            <person name="Steele A.D."/>
            <person name="Gui C."/>
            <person name="Meng S."/>
            <person name="Li G."/>
            <person name="Viehrig K."/>
            <person name="Ye F."/>
            <person name="Su P."/>
            <person name="Kiefer A.F."/>
            <person name="Nichols A."/>
            <person name="Cepeda A.J."/>
            <person name="Yan W."/>
            <person name="Fan B."/>
            <person name="Jiang Y."/>
            <person name="Adhikari A."/>
            <person name="Zheng C.-J."/>
            <person name="Schuster L."/>
            <person name="Cowan T.M."/>
            <person name="Smanski M.J."/>
            <person name="Chevrette M.G."/>
            <person name="De Carvalho L.P.S."/>
            <person name="Shen B."/>
        </authorList>
    </citation>
    <scope>NUCLEOTIDE SEQUENCE [LARGE SCALE GENOMIC DNA]</scope>
    <source>
        <strain evidence="4 5">NPDC020863</strain>
    </source>
</reference>
<organism evidence="4 5">
    <name type="scientific">Streptomyces milbemycinicus</name>
    <dbReference type="NCBI Taxonomy" id="476552"/>
    <lineage>
        <taxon>Bacteria</taxon>
        <taxon>Bacillati</taxon>
        <taxon>Actinomycetota</taxon>
        <taxon>Actinomycetes</taxon>
        <taxon>Kitasatosporales</taxon>
        <taxon>Streptomycetaceae</taxon>
        <taxon>Streptomyces</taxon>
    </lineage>
</organism>
<comment type="similarity">
    <text evidence="3">Belongs to the gas vesicle GvpF/GvpL family.</text>
</comment>
<evidence type="ECO:0000256" key="3">
    <source>
        <dbReference type="ARBA" id="ARBA00035643"/>
    </source>
</evidence>
<name>A0ABW8LM55_9ACTN</name>
<dbReference type="PANTHER" id="PTHR36852">
    <property type="entry name" value="PROTEIN GVPL 2"/>
    <property type="match status" value="1"/>
</dbReference>
<dbReference type="InterPro" id="IPR009430">
    <property type="entry name" value="GvpL/GvpF"/>
</dbReference>
<accession>A0ABW8LM55</accession>
<keyword evidence="5" id="KW-1185">Reference proteome</keyword>
<keyword evidence="1" id="KW-0304">Gas vesicle</keyword>
<dbReference type="Proteomes" id="UP001620295">
    <property type="component" value="Unassembled WGS sequence"/>
</dbReference>
<dbReference type="EMBL" id="JBJDQH010000004">
    <property type="protein sequence ID" value="MFK4265795.1"/>
    <property type="molecule type" value="Genomic_DNA"/>
</dbReference>
<evidence type="ECO:0000256" key="1">
    <source>
        <dbReference type="ARBA" id="ARBA00022987"/>
    </source>
</evidence>
<dbReference type="Pfam" id="PF06386">
    <property type="entry name" value="GvpL_GvpF"/>
    <property type="match status" value="1"/>
</dbReference>
<proteinExistence type="inferred from homology"/>
<dbReference type="PANTHER" id="PTHR36852:SF1">
    <property type="entry name" value="PROTEIN GVPL 2"/>
    <property type="match status" value="1"/>
</dbReference>
<evidence type="ECO:0000313" key="4">
    <source>
        <dbReference type="EMBL" id="MFK4265795.1"/>
    </source>
</evidence>
<sequence>MAENGPACYVYGVVPDEKGAQGEQVDQAVKDLPAVGTVGDENSPITFIRHGGLAAVVSEVPTSKPLGTPDDLRAHAGVLDTLAASGMPVLPLRFGMVVRDPRAVTDELLTEGHDDFGWALDRLRGSAQFTLRARYVQDEVLREVLEEHVEARRLREELEGLPEAAGYDLRIQLGQLVVEAVGAKREADAREIEHRLAPFALAVATSEPASAEGVVNAAFLIEDHKRKAFEQAAEELAQEWHGRVRLRLLGPQAPYDFVADALSRGEEGG</sequence>
<comment type="caution">
    <text evidence="4">The sequence shown here is derived from an EMBL/GenBank/DDBJ whole genome shotgun (WGS) entry which is preliminary data.</text>
</comment>